<feature type="region of interest" description="Disordered" evidence="4">
    <location>
        <begin position="471"/>
        <end position="567"/>
    </location>
</feature>
<feature type="compositionally biased region" description="Low complexity" evidence="4">
    <location>
        <begin position="700"/>
        <end position="714"/>
    </location>
</feature>
<evidence type="ECO:0000256" key="1">
    <source>
        <dbReference type="ARBA" id="ARBA00006663"/>
    </source>
</evidence>
<dbReference type="InterPro" id="IPR051655">
    <property type="entry name" value="FAM161"/>
</dbReference>
<gene>
    <name evidence="5" type="ORF">ADEAN_000345300</name>
</gene>
<name>A0A7G2C974_9TRYP</name>
<proteinExistence type="inferred from homology"/>
<feature type="region of interest" description="Disordered" evidence="4">
    <location>
        <begin position="22"/>
        <end position="50"/>
    </location>
</feature>
<keyword evidence="2 3" id="KW-0175">Coiled coil</keyword>
<dbReference type="VEuPathDB" id="TriTrypDB:ADEAN_000345300"/>
<feature type="compositionally biased region" description="Acidic residues" evidence="4">
    <location>
        <begin position="727"/>
        <end position="740"/>
    </location>
</feature>
<feature type="compositionally biased region" description="Basic and acidic residues" evidence="4">
    <location>
        <begin position="429"/>
        <end position="442"/>
    </location>
</feature>
<evidence type="ECO:0000256" key="4">
    <source>
        <dbReference type="SAM" id="MobiDB-lite"/>
    </source>
</evidence>
<dbReference type="GO" id="GO:0005929">
    <property type="term" value="C:cilium"/>
    <property type="evidence" value="ECO:0007669"/>
    <property type="project" value="TreeGrafter"/>
</dbReference>
<feature type="compositionally biased region" description="Pro residues" evidence="4">
    <location>
        <begin position="331"/>
        <end position="348"/>
    </location>
</feature>
<evidence type="ECO:0000256" key="3">
    <source>
        <dbReference type="SAM" id="Coils"/>
    </source>
</evidence>
<feature type="compositionally biased region" description="Basic and acidic residues" evidence="4">
    <location>
        <begin position="221"/>
        <end position="234"/>
    </location>
</feature>
<dbReference type="PANTHER" id="PTHR21501:SF1">
    <property type="entry name" value="PROTEIN FAM-161"/>
    <property type="match status" value="1"/>
</dbReference>
<feature type="region of interest" description="Disordered" evidence="4">
    <location>
        <begin position="111"/>
        <end position="164"/>
    </location>
</feature>
<keyword evidence="6" id="KW-1185">Reference proteome</keyword>
<feature type="compositionally biased region" description="Pro residues" evidence="4">
    <location>
        <begin position="367"/>
        <end position="380"/>
    </location>
</feature>
<dbReference type="GO" id="GO:0005856">
    <property type="term" value="C:cytoskeleton"/>
    <property type="evidence" value="ECO:0007669"/>
    <property type="project" value="UniProtKB-ARBA"/>
</dbReference>
<feature type="region of interest" description="Disordered" evidence="4">
    <location>
        <begin position="662"/>
        <end position="740"/>
    </location>
</feature>
<feature type="compositionally biased region" description="Polar residues" evidence="4">
    <location>
        <begin position="387"/>
        <end position="403"/>
    </location>
</feature>
<sequence>MEQLKAEEEALTTLLLNQTQAAAPLGKVNSNIPSRKTQPPGAREGERDSISIVHTTPFAVCLSENSNLRENENREEKLLSLQERLQHLSQLQQKYQKQSQRAVQQYYSEQNKEYEQRRQKQLKVKPFSFESTAKMRPTSRRRQRQLEEEEATRQQEAAARRFKGSPVPASTFMNKYDVMVEEWCERKAAAYRVAKEKADIAREEAEYLRASAAELRATRELWSRRAQPKKEEPKGKKRAQSARPQVNPDVPLEVKIKVWPALRDHEQIRRERILFNANKMKKESDEYTRKVMPLRSVPPPVDVNTFLAGGGVVPPPPGTGPYGVGGVDPNAPLPPPSSLLGGPLPPPSQYETGPLGIPSPYNYQPPSTSPYPTLPPPPLVDPITGQPMATNTDYNNPYGTTNPLHPLGTAADGTAPPATTEATAPAESPKPEEKKKDEKPPLNKECTFKPNVRPGIPNYDLLWAEHKASLLERKKKKEATKTKPFELTPSERENNKISRKFVSRAIRGPSPAGPVKRSKSAPQGRKVPPPGTRAHALRTEAVYSRYLREAGPTEEEEEQAARERREREVAKRLKPYLTDNHALCEARLAARVKELREAARENERQAKERLREMKEKVARLPPVFAEPNELNELTKVRAEAEENIIQILKDSGLDNATIKEILAARPTGEEKVDSSKKTDGSGSGSNSESGSSDFEKDSSDSSSGSSGSSDDSSSANNSTAEKKDSDSDSDFESDSDSSSD</sequence>
<feature type="region of interest" description="Disordered" evidence="4">
    <location>
        <begin position="308"/>
        <end position="455"/>
    </location>
</feature>
<evidence type="ECO:0000256" key="2">
    <source>
        <dbReference type="ARBA" id="ARBA00023054"/>
    </source>
</evidence>
<reference evidence="5 6" key="1">
    <citation type="submission" date="2020-08" db="EMBL/GenBank/DDBJ databases">
        <authorList>
            <person name="Newling K."/>
            <person name="Davey J."/>
            <person name="Forrester S."/>
        </authorList>
    </citation>
    <scope>NUCLEOTIDE SEQUENCE [LARGE SCALE GENOMIC DNA]</scope>
    <source>
        <strain evidence="6">Crithidia deanei Carvalho (ATCC PRA-265)</strain>
    </source>
</reference>
<dbReference type="EMBL" id="LR877150">
    <property type="protein sequence ID" value="CAD2215995.1"/>
    <property type="molecule type" value="Genomic_DNA"/>
</dbReference>
<dbReference type="Proteomes" id="UP000515908">
    <property type="component" value="Chromosome 06"/>
</dbReference>
<feature type="coiled-coil region" evidence="3">
    <location>
        <begin position="71"/>
        <end position="101"/>
    </location>
</feature>
<feature type="compositionally biased region" description="Low complexity" evidence="4">
    <location>
        <begin position="408"/>
        <end position="427"/>
    </location>
</feature>
<feature type="region of interest" description="Disordered" evidence="4">
    <location>
        <begin position="221"/>
        <end position="247"/>
    </location>
</feature>
<evidence type="ECO:0000313" key="6">
    <source>
        <dbReference type="Proteomes" id="UP000515908"/>
    </source>
</evidence>
<evidence type="ECO:0000313" key="5">
    <source>
        <dbReference type="EMBL" id="CAD2215995.1"/>
    </source>
</evidence>
<comment type="similarity">
    <text evidence="1">Belongs to the FAM161 family.</text>
</comment>
<dbReference type="GO" id="GO:0044782">
    <property type="term" value="P:cilium organization"/>
    <property type="evidence" value="ECO:0007669"/>
    <property type="project" value="TreeGrafter"/>
</dbReference>
<feature type="compositionally biased region" description="Polar residues" evidence="4">
    <location>
        <begin position="28"/>
        <end position="37"/>
    </location>
</feature>
<organism evidence="5 6">
    <name type="scientific">Angomonas deanei</name>
    <dbReference type="NCBI Taxonomy" id="59799"/>
    <lineage>
        <taxon>Eukaryota</taxon>
        <taxon>Discoba</taxon>
        <taxon>Euglenozoa</taxon>
        <taxon>Kinetoplastea</taxon>
        <taxon>Metakinetoplastina</taxon>
        <taxon>Trypanosomatida</taxon>
        <taxon>Trypanosomatidae</taxon>
        <taxon>Strigomonadinae</taxon>
        <taxon>Angomonas</taxon>
    </lineage>
</organism>
<accession>A0A7G2C974</accession>
<feature type="compositionally biased region" description="Basic and acidic residues" evidence="4">
    <location>
        <begin position="667"/>
        <end position="679"/>
    </location>
</feature>
<dbReference type="Pfam" id="PF10595">
    <property type="entry name" value="FAM161A_B"/>
    <property type="match status" value="1"/>
</dbReference>
<dbReference type="InterPro" id="IPR019579">
    <property type="entry name" value="FAM161A/B"/>
</dbReference>
<protein>
    <submittedName>
        <fullName evidence="5">Uncharacterized protein</fullName>
    </submittedName>
</protein>
<feature type="compositionally biased region" description="Basic and acidic residues" evidence="4">
    <location>
        <begin position="479"/>
        <end position="496"/>
    </location>
</feature>
<dbReference type="AlphaFoldDB" id="A0A7G2C974"/>
<dbReference type="PANTHER" id="PTHR21501">
    <property type="entry name" value="PROTEIN FAM-161"/>
    <property type="match status" value="1"/>
</dbReference>